<feature type="domain" description="DUF1549" evidence="2">
    <location>
        <begin position="336"/>
        <end position="520"/>
    </location>
</feature>
<proteinExistence type="predicted"/>
<name>A0A517Q4A8_9PLAN</name>
<feature type="signal peptide" evidence="1">
    <location>
        <begin position="1"/>
        <end position="25"/>
    </location>
</feature>
<dbReference type="SUPFAM" id="SSF49373">
    <property type="entry name" value="Invasin/intimin cell-adhesion fragments"/>
    <property type="match status" value="1"/>
</dbReference>
<dbReference type="Pfam" id="PF07583">
    <property type="entry name" value="PSCyt2"/>
    <property type="match status" value="1"/>
</dbReference>
<organism evidence="4 5">
    <name type="scientific">Gimesia panareensis</name>
    <dbReference type="NCBI Taxonomy" id="2527978"/>
    <lineage>
        <taxon>Bacteria</taxon>
        <taxon>Pseudomonadati</taxon>
        <taxon>Planctomycetota</taxon>
        <taxon>Planctomycetia</taxon>
        <taxon>Planctomycetales</taxon>
        <taxon>Planctomycetaceae</taxon>
        <taxon>Gimesia</taxon>
    </lineage>
</organism>
<evidence type="ECO:0000259" key="3">
    <source>
        <dbReference type="Pfam" id="PF07587"/>
    </source>
</evidence>
<dbReference type="EMBL" id="CP037421">
    <property type="protein sequence ID" value="QDT26475.1"/>
    <property type="molecule type" value="Genomic_DNA"/>
</dbReference>
<dbReference type="Pfam" id="PF07587">
    <property type="entry name" value="PSD1"/>
    <property type="match status" value="1"/>
</dbReference>
<sequence precursor="true">MYFRNISVCGFLLTLTLFSVSIAQAAEKTAAASTLPSSSEMQELQFEHAQQTLADRYSRLQLQVVGIDERGRKSDQTRKVTFQATPADKVSIDERGRVTPLAGGQVTITARAVSGKTAQTRITVHELTDTAPGFKDRVMPLLSKYSCNTCHGKPRGQNGFELSLFGSDAAKDYNFIVKQSRGRRISQALPAESLLLRKVTSSIPHGGGKRFAVGSVAWQTMHDWIQGGAPVGNQSDVKVAKIEVLPSERVMTLEGEQQLSVIAHYTNGSVEDVTHLAIYHTNEDSMVEIDETGLVKAQDRQGEFAIVVVYGGQVGAFRGIIPFGYPVEEQQKSNNPIDKAVLAKLDRLGIPPSPRCSDETFLRRVTIDLAGRLPSLEETNAFKADQSSDKRNRKIDELLDSPEYADYFASKWIHLLRNARSAPEHRRGTFSFHHWIRESFRQNKPYDKFVRDILTASGDVTQHPPATWYREVSKMEDQVENMSQIFLGVRITCARCHHHPFEKWSQQDYYQLAAFFSQVDRKISVDGNPTYFEERIFHKRGVAQVKHPATGEKLKPAGLGAEPLTIPADDDPRHKLVDWMVDPQNPYFSTVLVNRYWKHFFGKGIVDPEDDLRETNPPSNPELLESLRQEFIASGYDLKQLARLICQSDTYQRSVETNDYNLEDTQFFSRFYPRRMNAEVVLDAIDQLLGTNTSFSRLPPDMTAVQLPDSAKNFSNEFLQLFGRPKAQSACECERSQDGDLRQSLYLLTSADILQKLSSSKSRPAQLAKEKEKTEAQQITELYLRAFSRPPRADELKLATEHLQKNPYKNKAKAYEDLLWAIFNTKEFLYNH</sequence>
<dbReference type="InterPro" id="IPR008964">
    <property type="entry name" value="Invasin/intimin_cell_adhesion"/>
</dbReference>
<dbReference type="PANTHER" id="PTHR35889">
    <property type="entry name" value="CYCLOINULO-OLIGOSACCHARIDE FRUCTANOTRANSFERASE-RELATED"/>
    <property type="match status" value="1"/>
</dbReference>
<dbReference type="InterPro" id="IPR022655">
    <property type="entry name" value="DUF1553"/>
</dbReference>
<dbReference type="InterPro" id="IPR011444">
    <property type="entry name" value="DUF1549"/>
</dbReference>
<protein>
    <submittedName>
        <fullName evidence="4">Bacterial Ig-like domain (Group 2)</fullName>
    </submittedName>
</protein>
<reference evidence="4 5" key="1">
    <citation type="submission" date="2019-03" db="EMBL/GenBank/DDBJ databases">
        <title>Deep-cultivation of Planctomycetes and their phenomic and genomic characterization uncovers novel biology.</title>
        <authorList>
            <person name="Wiegand S."/>
            <person name="Jogler M."/>
            <person name="Boedeker C."/>
            <person name="Pinto D."/>
            <person name="Vollmers J."/>
            <person name="Rivas-Marin E."/>
            <person name="Kohn T."/>
            <person name="Peeters S.H."/>
            <person name="Heuer A."/>
            <person name="Rast P."/>
            <person name="Oberbeckmann S."/>
            <person name="Bunk B."/>
            <person name="Jeske O."/>
            <person name="Meyerdierks A."/>
            <person name="Storesund J.E."/>
            <person name="Kallscheuer N."/>
            <person name="Luecker S."/>
            <person name="Lage O.M."/>
            <person name="Pohl T."/>
            <person name="Merkel B.J."/>
            <person name="Hornburger P."/>
            <person name="Mueller R.-W."/>
            <person name="Bruemmer F."/>
            <person name="Labrenz M."/>
            <person name="Spormann A.M."/>
            <person name="Op den Camp H."/>
            <person name="Overmann J."/>
            <person name="Amann R."/>
            <person name="Jetten M.S.M."/>
            <person name="Mascher T."/>
            <person name="Medema M.H."/>
            <person name="Devos D.P."/>
            <person name="Kaster A.-K."/>
            <person name="Ovreas L."/>
            <person name="Rohde M."/>
            <person name="Galperin M.Y."/>
            <person name="Jogler C."/>
        </authorList>
    </citation>
    <scope>NUCLEOTIDE SEQUENCE [LARGE SCALE GENOMIC DNA]</scope>
    <source>
        <strain evidence="4 5">Enr10</strain>
    </source>
</reference>
<evidence type="ECO:0000313" key="5">
    <source>
        <dbReference type="Proteomes" id="UP000315647"/>
    </source>
</evidence>
<evidence type="ECO:0000259" key="2">
    <source>
        <dbReference type="Pfam" id="PF07583"/>
    </source>
</evidence>
<dbReference type="PANTHER" id="PTHR35889:SF3">
    <property type="entry name" value="F-BOX DOMAIN-CONTAINING PROTEIN"/>
    <property type="match status" value="1"/>
</dbReference>
<dbReference type="Gene3D" id="2.60.40.1080">
    <property type="match status" value="2"/>
</dbReference>
<feature type="chain" id="PRO_5021968876" evidence="1">
    <location>
        <begin position="26"/>
        <end position="832"/>
    </location>
</feature>
<dbReference type="AlphaFoldDB" id="A0A517Q4A8"/>
<feature type="domain" description="DUF1553" evidence="3">
    <location>
        <begin position="573"/>
        <end position="802"/>
    </location>
</feature>
<gene>
    <name evidence="4" type="ORF">Enr10x_17790</name>
</gene>
<keyword evidence="5" id="KW-1185">Reference proteome</keyword>
<dbReference type="Proteomes" id="UP000315647">
    <property type="component" value="Chromosome"/>
</dbReference>
<dbReference type="RefSeq" id="WP_197997536.1">
    <property type="nucleotide sequence ID" value="NZ_CP037421.1"/>
</dbReference>
<evidence type="ECO:0000256" key="1">
    <source>
        <dbReference type="SAM" id="SignalP"/>
    </source>
</evidence>
<evidence type="ECO:0000313" key="4">
    <source>
        <dbReference type="EMBL" id="QDT26475.1"/>
    </source>
</evidence>
<accession>A0A517Q4A8</accession>
<keyword evidence="1" id="KW-0732">Signal</keyword>